<proteinExistence type="predicted"/>
<dbReference type="Proteomes" id="UP000555407">
    <property type="component" value="Unassembled WGS sequence"/>
</dbReference>
<protein>
    <submittedName>
        <fullName evidence="1">Uncharacterized protein</fullName>
    </submittedName>
</protein>
<evidence type="ECO:0000313" key="2">
    <source>
        <dbReference type="Proteomes" id="UP000555407"/>
    </source>
</evidence>
<dbReference type="EMBL" id="JAASRO010000001">
    <property type="protein sequence ID" value="NIK55989.1"/>
    <property type="molecule type" value="Genomic_DNA"/>
</dbReference>
<name>A0A7X5V7D3_9ACTN</name>
<accession>A0A7X5V7D3</accession>
<evidence type="ECO:0000313" key="1">
    <source>
        <dbReference type="EMBL" id="NIK55989.1"/>
    </source>
</evidence>
<dbReference type="AlphaFoldDB" id="A0A7X5V7D3"/>
<organism evidence="1 2">
    <name type="scientific">Kribbella shirazensis</name>
    <dbReference type="NCBI Taxonomy" id="1105143"/>
    <lineage>
        <taxon>Bacteria</taxon>
        <taxon>Bacillati</taxon>
        <taxon>Actinomycetota</taxon>
        <taxon>Actinomycetes</taxon>
        <taxon>Propionibacteriales</taxon>
        <taxon>Kribbellaceae</taxon>
        <taxon>Kribbella</taxon>
    </lineage>
</organism>
<reference evidence="1 2" key="1">
    <citation type="submission" date="2020-03" db="EMBL/GenBank/DDBJ databases">
        <title>Sequencing the genomes of 1000 actinobacteria strains.</title>
        <authorList>
            <person name="Klenk H.-P."/>
        </authorList>
    </citation>
    <scope>NUCLEOTIDE SEQUENCE [LARGE SCALE GENOMIC DNA]</scope>
    <source>
        <strain evidence="1 2">DSM 45490</strain>
    </source>
</reference>
<keyword evidence="2" id="KW-1185">Reference proteome</keyword>
<gene>
    <name evidence="1" type="ORF">BJY22_001706</name>
</gene>
<comment type="caution">
    <text evidence="1">The sequence shown here is derived from an EMBL/GenBank/DDBJ whole genome shotgun (WGS) entry which is preliminary data.</text>
</comment>
<sequence length="81" mass="8782">MTENLLHDPDVYTELNQHRGGCVPSVVHAGISDAGHSEEVFPVVPVLAWVDRSSIWPTEHEVMVLPLGSGREPLSILGNSV</sequence>